<proteinExistence type="predicted"/>
<feature type="non-terminal residue" evidence="1">
    <location>
        <position position="1"/>
    </location>
</feature>
<reference evidence="1" key="1">
    <citation type="submission" date="2018-05" db="EMBL/GenBank/DDBJ databases">
        <authorList>
            <person name="Lanie J.A."/>
            <person name="Ng W.-L."/>
            <person name="Kazmierczak K.M."/>
            <person name="Andrzejewski T.M."/>
            <person name="Davidsen T.M."/>
            <person name="Wayne K.J."/>
            <person name="Tettelin H."/>
            <person name="Glass J.I."/>
            <person name="Rusch D."/>
            <person name="Podicherti R."/>
            <person name="Tsui H.-C.T."/>
            <person name="Winkler M.E."/>
        </authorList>
    </citation>
    <scope>NUCLEOTIDE SEQUENCE</scope>
</reference>
<organism evidence="1">
    <name type="scientific">marine metagenome</name>
    <dbReference type="NCBI Taxonomy" id="408172"/>
    <lineage>
        <taxon>unclassified sequences</taxon>
        <taxon>metagenomes</taxon>
        <taxon>ecological metagenomes</taxon>
    </lineage>
</organism>
<sequence>RQDEKRALLYYSLPLLQTKRYIKITEMKHYKKSH</sequence>
<gene>
    <name evidence="1" type="ORF">METZ01_LOCUS245117</name>
</gene>
<accession>A0A382I078</accession>
<dbReference type="AlphaFoldDB" id="A0A382I078"/>
<evidence type="ECO:0000313" key="1">
    <source>
        <dbReference type="EMBL" id="SVB92263.1"/>
    </source>
</evidence>
<dbReference type="EMBL" id="UINC01064017">
    <property type="protein sequence ID" value="SVB92263.1"/>
    <property type="molecule type" value="Genomic_DNA"/>
</dbReference>
<name>A0A382I078_9ZZZZ</name>
<protein>
    <submittedName>
        <fullName evidence="1">Uncharacterized protein</fullName>
    </submittedName>
</protein>